<sequence>MDDPTTLSDRLIEYIPDDLYEHWRKGPLRFASEDTLPVVELIGRQLTLQWGSTKIVTDAADCHFRRGRP</sequence>
<accession>A0ABY1QUA1</accession>
<name>A0ABY1QUA1_9BACT</name>
<reference evidence="1 2" key="1">
    <citation type="submission" date="2017-05" db="EMBL/GenBank/DDBJ databases">
        <authorList>
            <person name="Varghese N."/>
            <person name="Submissions S."/>
        </authorList>
    </citation>
    <scope>NUCLEOTIDE SEQUENCE [LARGE SCALE GENOMIC DNA]</scope>
    <source>
        <strain evidence="1 2">DSM 25457</strain>
    </source>
</reference>
<evidence type="ECO:0000313" key="1">
    <source>
        <dbReference type="EMBL" id="SMP80576.1"/>
    </source>
</evidence>
<dbReference type="Proteomes" id="UP001158067">
    <property type="component" value="Unassembled WGS sequence"/>
</dbReference>
<proteinExistence type="predicted"/>
<dbReference type="RefSeq" id="WP_283435695.1">
    <property type="nucleotide sequence ID" value="NZ_FXUG01000057.1"/>
</dbReference>
<organism evidence="1 2">
    <name type="scientific">Neorhodopirellula lusitana</name>
    <dbReference type="NCBI Taxonomy" id="445327"/>
    <lineage>
        <taxon>Bacteria</taxon>
        <taxon>Pseudomonadati</taxon>
        <taxon>Planctomycetota</taxon>
        <taxon>Planctomycetia</taxon>
        <taxon>Pirellulales</taxon>
        <taxon>Pirellulaceae</taxon>
        <taxon>Neorhodopirellula</taxon>
    </lineage>
</organism>
<protein>
    <submittedName>
        <fullName evidence="1">Uncharacterized protein</fullName>
    </submittedName>
</protein>
<dbReference type="EMBL" id="FXUG01000057">
    <property type="protein sequence ID" value="SMP80576.1"/>
    <property type="molecule type" value="Genomic_DNA"/>
</dbReference>
<evidence type="ECO:0000313" key="2">
    <source>
        <dbReference type="Proteomes" id="UP001158067"/>
    </source>
</evidence>
<keyword evidence="2" id="KW-1185">Reference proteome</keyword>
<gene>
    <name evidence="1" type="ORF">SAMN06265222_1573</name>
</gene>
<comment type="caution">
    <text evidence="1">The sequence shown here is derived from an EMBL/GenBank/DDBJ whole genome shotgun (WGS) entry which is preliminary data.</text>
</comment>